<evidence type="ECO:0000259" key="3">
    <source>
        <dbReference type="Pfam" id="PF10348"/>
    </source>
</evidence>
<feature type="transmembrane region" description="Helical" evidence="1">
    <location>
        <begin position="106"/>
        <end position="126"/>
    </location>
</feature>
<evidence type="ECO:0008006" key="7">
    <source>
        <dbReference type="Google" id="ProtNLM"/>
    </source>
</evidence>
<dbReference type="InterPro" id="IPR018827">
    <property type="entry name" value="YTP1_C"/>
</dbReference>
<keyword evidence="2" id="KW-0732">Signal</keyword>
<keyword evidence="1" id="KW-1133">Transmembrane helix</keyword>
<dbReference type="AlphaFoldDB" id="A0A397IEA8"/>
<feature type="transmembrane region" description="Helical" evidence="1">
    <location>
        <begin position="274"/>
        <end position="292"/>
    </location>
</feature>
<feature type="transmembrane region" description="Helical" evidence="1">
    <location>
        <begin position="47"/>
        <end position="66"/>
    </location>
</feature>
<sequence>MHFFLLLISVFGILISRNTHVEAHEHHLNSTSGISSDPIDGILWTHIVLMFTAFAILFPTGMVLGLSKSRWHVPVQTFGSILATIGYFLGHAHGGREFSENVHSSFATYVVLFLMSQIGLGVYLRLHLERGPNKWLRPISVKFHRVLGVCVPVIGYIQIVFGVITMNGWCRDGEGDHTGQCLAHFIMGSSFIAYGIISIIVMRLALEFLSRKKKSLDYFDSWIMCIWGCFNTFTEHRIGTPWSHKDYQHTVLGVVWWVGGLVGIYLSRKGQRNIMPALVILFTGYVMSSHAQSTEISRKVHKNFGFALIGAAIAKIVEISFLKDKVITPFHHLCPYLLILSGLLFMGANEEQIVVLEDNNIDAYSYGLVHASIAFLIFLYVHLQIDLYWRSGENDGEPKYNITIGDSRDIPHIPLPMSDPRTSSTISHDDDMMIQNKEGNNLMMDENDNSGNEDHVALLNNESVKIYN</sequence>
<reference evidence="5 6" key="1">
    <citation type="submission" date="2018-08" db="EMBL/GenBank/DDBJ databases">
        <title>Genome and evolution of the arbuscular mycorrhizal fungus Diversispora epigaea (formerly Glomus versiforme) and its bacterial endosymbionts.</title>
        <authorList>
            <person name="Sun X."/>
            <person name="Fei Z."/>
            <person name="Harrison M."/>
        </authorList>
    </citation>
    <scope>NUCLEOTIDE SEQUENCE [LARGE SCALE GENOMIC DNA]</scope>
    <source>
        <strain evidence="5 6">IT104</strain>
    </source>
</reference>
<dbReference type="Gene3D" id="1.20.120.1770">
    <property type="match status" value="1"/>
</dbReference>
<feature type="transmembrane region" description="Helical" evidence="1">
    <location>
        <begin position="363"/>
        <end position="381"/>
    </location>
</feature>
<evidence type="ECO:0000256" key="2">
    <source>
        <dbReference type="SAM" id="SignalP"/>
    </source>
</evidence>
<dbReference type="PANTHER" id="PTHR31685">
    <property type="entry name" value="INTEGRAL MEMBRANE PROTEIN (AFU_ORTHOLOGUE AFUA_6G12730)-RELATED"/>
    <property type="match status" value="1"/>
</dbReference>
<evidence type="ECO:0000313" key="6">
    <source>
        <dbReference type="Proteomes" id="UP000266861"/>
    </source>
</evidence>
<feature type="domain" description="Protein YTP1-like C-terminal" evidence="4">
    <location>
        <begin position="155"/>
        <end position="386"/>
    </location>
</feature>
<feature type="transmembrane region" description="Helical" evidence="1">
    <location>
        <begin position="218"/>
        <end position="235"/>
    </location>
</feature>
<feature type="transmembrane region" description="Helical" evidence="1">
    <location>
        <begin position="185"/>
        <end position="206"/>
    </location>
</feature>
<dbReference type="PANTHER" id="PTHR31685:SF2">
    <property type="entry name" value="PROTEIN YTP1"/>
    <property type="match status" value="1"/>
</dbReference>
<dbReference type="STRING" id="1348612.A0A397IEA8"/>
<proteinExistence type="predicted"/>
<feature type="domain" description="DUF2427" evidence="3">
    <location>
        <begin position="30"/>
        <end position="127"/>
    </location>
</feature>
<dbReference type="EMBL" id="PQFF01000210">
    <property type="protein sequence ID" value="RHZ74065.1"/>
    <property type="molecule type" value="Genomic_DNA"/>
</dbReference>
<dbReference type="Pfam" id="PF10355">
    <property type="entry name" value="Ytp1"/>
    <property type="match status" value="1"/>
</dbReference>
<protein>
    <recommendedName>
        <fullName evidence="7">Cytochrome b561 domain-containing protein</fullName>
    </recommendedName>
</protein>
<dbReference type="Proteomes" id="UP000266861">
    <property type="component" value="Unassembled WGS sequence"/>
</dbReference>
<name>A0A397IEA8_9GLOM</name>
<evidence type="ECO:0000313" key="5">
    <source>
        <dbReference type="EMBL" id="RHZ74065.1"/>
    </source>
</evidence>
<evidence type="ECO:0000259" key="4">
    <source>
        <dbReference type="Pfam" id="PF10355"/>
    </source>
</evidence>
<feature type="transmembrane region" description="Helical" evidence="1">
    <location>
        <begin position="329"/>
        <end position="348"/>
    </location>
</feature>
<dbReference type="Pfam" id="PF10348">
    <property type="entry name" value="DUF2427"/>
    <property type="match status" value="1"/>
</dbReference>
<dbReference type="InterPro" id="IPR018825">
    <property type="entry name" value="DUF2427"/>
</dbReference>
<feature type="transmembrane region" description="Helical" evidence="1">
    <location>
        <begin position="73"/>
        <end position="94"/>
    </location>
</feature>
<keyword evidence="6" id="KW-1185">Reference proteome</keyword>
<feature type="transmembrane region" description="Helical" evidence="1">
    <location>
        <begin position="304"/>
        <end position="322"/>
    </location>
</feature>
<feature type="chain" id="PRO_5017263939" description="Cytochrome b561 domain-containing protein" evidence="2">
    <location>
        <begin position="24"/>
        <end position="468"/>
    </location>
</feature>
<feature type="transmembrane region" description="Helical" evidence="1">
    <location>
        <begin position="247"/>
        <end position="267"/>
    </location>
</feature>
<comment type="caution">
    <text evidence="5">The sequence shown here is derived from an EMBL/GenBank/DDBJ whole genome shotgun (WGS) entry which is preliminary data.</text>
</comment>
<organism evidence="5 6">
    <name type="scientific">Diversispora epigaea</name>
    <dbReference type="NCBI Taxonomy" id="1348612"/>
    <lineage>
        <taxon>Eukaryota</taxon>
        <taxon>Fungi</taxon>
        <taxon>Fungi incertae sedis</taxon>
        <taxon>Mucoromycota</taxon>
        <taxon>Glomeromycotina</taxon>
        <taxon>Glomeromycetes</taxon>
        <taxon>Diversisporales</taxon>
        <taxon>Diversisporaceae</taxon>
        <taxon>Diversispora</taxon>
    </lineage>
</organism>
<keyword evidence="1" id="KW-0812">Transmembrane</keyword>
<feature type="signal peptide" evidence="2">
    <location>
        <begin position="1"/>
        <end position="23"/>
    </location>
</feature>
<feature type="transmembrane region" description="Helical" evidence="1">
    <location>
        <begin position="146"/>
        <end position="165"/>
    </location>
</feature>
<dbReference type="CDD" id="cd08760">
    <property type="entry name" value="Cyt_b561_FRRS1_like"/>
    <property type="match status" value="1"/>
</dbReference>
<dbReference type="OrthoDB" id="4137487at2759"/>
<evidence type="ECO:0000256" key="1">
    <source>
        <dbReference type="SAM" id="Phobius"/>
    </source>
</evidence>
<gene>
    <name evidence="5" type="ORF">Glove_227g76</name>
</gene>
<accession>A0A397IEA8</accession>
<keyword evidence="1" id="KW-0472">Membrane</keyword>